<evidence type="ECO:0000256" key="1">
    <source>
        <dbReference type="ARBA" id="ARBA00001946"/>
    </source>
</evidence>
<dbReference type="InterPro" id="IPR015797">
    <property type="entry name" value="NUDIX_hydrolase-like_dom_sf"/>
</dbReference>
<proteinExistence type="predicted"/>
<evidence type="ECO:0000259" key="3">
    <source>
        <dbReference type="PROSITE" id="PS51462"/>
    </source>
</evidence>
<sequence>MDHARRLDAQVLVLDLTGTSVLLVLPADRPDWTLPGGSVIPGESVAVAARRALRDRIGLEREISHGLVEDQVPPNVDTGAPDGVTIVCDGGRMTLADASAMSLPVKHALDTRALEWVPVDLLSRYTEPYIERRIRAAVEMAVLGHRCPLLFRGEPVNAT</sequence>
<keyword evidence="5" id="KW-1185">Reference proteome</keyword>
<dbReference type="Proteomes" id="UP001432222">
    <property type="component" value="Chromosome"/>
</dbReference>
<dbReference type="PROSITE" id="PS51462">
    <property type="entry name" value="NUDIX"/>
    <property type="match status" value="1"/>
</dbReference>
<dbReference type="SUPFAM" id="SSF55811">
    <property type="entry name" value="Nudix"/>
    <property type="match status" value="1"/>
</dbReference>
<dbReference type="Pfam" id="PF00293">
    <property type="entry name" value="NUDIX"/>
    <property type="match status" value="1"/>
</dbReference>
<gene>
    <name evidence="4" type="ORF">OHA16_04695</name>
</gene>
<evidence type="ECO:0000313" key="5">
    <source>
        <dbReference type="Proteomes" id="UP001432222"/>
    </source>
</evidence>
<name>A0ABZ1TTP4_9ACTN</name>
<dbReference type="InterPro" id="IPR000086">
    <property type="entry name" value="NUDIX_hydrolase_dom"/>
</dbReference>
<dbReference type="PANTHER" id="PTHR43046">
    <property type="entry name" value="GDP-MANNOSE MANNOSYL HYDROLASE"/>
    <property type="match status" value="1"/>
</dbReference>
<dbReference type="RefSeq" id="WP_328953400.1">
    <property type="nucleotide sequence ID" value="NZ_CP108110.1"/>
</dbReference>
<keyword evidence="2 4" id="KW-0378">Hydrolase</keyword>
<evidence type="ECO:0000313" key="4">
    <source>
        <dbReference type="EMBL" id="WUQ82333.1"/>
    </source>
</evidence>
<dbReference type="EMBL" id="CP108110">
    <property type="protein sequence ID" value="WUQ82333.1"/>
    <property type="molecule type" value="Genomic_DNA"/>
</dbReference>
<evidence type="ECO:0000256" key="2">
    <source>
        <dbReference type="ARBA" id="ARBA00022801"/>
    </source>
</evidence>
<accession>A0ABZ1TTP4</accession>
<comment type="cofactor">
    <cofactor evidence="1">
        <name>Mg(2+)</name>
        <dbReference type="ChEBI" id="CHEBI:18420"/>
    </cofactor>
</comment>
<dbReference type="PANTHER" id="PTHR43046:SF14">
    <property type="entry name" value="MUTT_NUDIX FAMILY PROTEIN"/>
    <property type="match status" value="1"/>
</dbReference>
<organism evidence="4 5">
    <name type="scientific">Kitasatospora purpeofusca</name>
    <dbReference type="NCBI Taxonomy" id="67352"/>
    <lineage>
        <taxon>Bacteria</taxon>
        <taxon>Bacillati</taxon>
        <taxon>Actinomycetota</taxon>
        <taxon>Actinomycetes</taxon>
        <taxon>Kitasatosporales</taxon>
        <taxon>Streptomycetaceae</taxon>
        <taxon>Kitasatospora</taxon>
    </lineage>
</organism>
<dbReference type="GO" id="GO:0016787">
    <property type="term" value="F:hydrolase activity"/>
    <property type="evidence" value="ECO:0007669"/>
    <property type="project" value="UniProtKB-KW"/>
</dbReference>
<protein>
    <submittedName>
        <fullName evidence="4">NUDIX hydrolase</fullName>
    </submittedName>
</protein>
<reference evidence="4" key="1">
    <citation type="submission" date="2022-10" db="EMBL/GenBank/DDBJ databases">
        <title>The complete genomes of actinobacterial strains from the NBC collection.</title>
        <authorList>
            <person name="Joergensen T.S."/>
            <person name="Alvarez Arevalo M."/>
            <person name="Sterndorff E.B."/>
            <person name="Faurdal D."/>
            <person name="Vuksanovic O."/>
            <person name="Mourched A.-S."/>
            <person name="Charusanti P."/>
            <person name="Shaw S."/>
            <person name="Blin K."/>
            <person name="Weber T."/>
        </authorList>
    </citation>
    <scope>NUCLEOTIDE SEQUENCE</scope>
    <source>
        <strain evidence="4">NBC_00222</strain>
    </source>
</reference>
<feature type="domain" description="Nudix hydrolase" evidence="3">
    <location>
        <begin position="4"/>
        <end position="142"/>
    </location>
</feature>
<dbReference type="Gene3D" id="3.90.79.10">
    <property type="entry name" value="Nucleoside Triphosphate Pyrophosphohydrolase"/>
    <property type="match status" value="1"/>
</dbReference>